<dbReference type="PRINTS" id="PR00131">
    <property type="entry name" value="GLHYDRLASE1"/>
</dbReference>
<dbReference type="Pfam" id="PF00232">
    <property type="entry name" value="Glyco_hydro_1"/>
    <property type="match status" value="3"/>
</dbReference>
<comment type="similarity">
    <text evidence="1 2">Belongs to the glycosyl hydrolase 1 family.</text>
</comment>
<keyword evidence="3" id="KW-0732">Signal</keyword>
<comment type="caution">
    <text evidence="4">The sequence shown here is derived from an EMBL/GenBank/DDBJ whole genome shotgun (WGS) entry which is preliminary data.</text>
</comment>
<proteinExistence type="inferred from homology"/>
<dbReference type="InterPro" id="IPR001360">
    <property type="entry name" value="Glyco_hydro_1"/>
</dbReference>
<dbReference type="GO" id="GO:0005975">
    <property type="term" value="P:carbohydrate metabolic process"/>
    <property type="evidence" value="ECO:0007669"/>
    <property type="project" value="InterPro"/>
</dbReference>
<organism evidence="4 5">
    <name type="scientific">Stephania yunnanensis</name>
    <dbReference type="NCBI Taxonomy" id="152371"/>
    <lineage>
        <taxon>Eukaryota</taxon>
        <taxon>Viridiplantae</taxon>
        <taxon>Streptophyta</taxon>
        <taxon>Embryophyta</taxon>
        <taxon>Tracheophyta</taxon>
        <taxon>Spermatophyta</taxon>
        <taxon>Magnoliopsida</taxon>
        <taxon>Ranunculales</taxon>
        <taxon>Menispermaceae</taxon>
        <taxon>Menispermoideae</taxon>
        <taxon>Cissampelideae</taxon>
        <taxon>Stephania</taxon>
    </lineage>
</organism>
<gene>
    <name evidence="4" type="ORF">Syun_004292</name>
</gene>
<keyword evidence="5" id="KW-1185">Reference proteome</keyword>
<dbReference type="GO" id="GO:0008422">
    <property type="term" value="F:beta-glucosidase activity"/>
    <property type="evidence" value="ECO:0007669"/>
    <property type="project" value="TreeGrafter"/>
</dbReference>
<dbReference type="AlphaFoldDB" id="A0AAP0Q1B0"/>
<accession>A0AAP0Q1B0</accession>
<dbReference type="Proteomes" id="UP001420932">
    <property type="component" value="Unassembled WGS sequence"/>
</dbReference>
<dbReference type="Gene3D" id="3.20.20.80">
    <property type="entry name" value="Glycosidases"/>
    <property type="match status" value="3"/>
</dbReference>
<protein>
    <recommendedName>
        <fullName evidence="6">Beta-glucosidase</fullName>
    </recommendedName>
</protein>
<dbReference type="SUPFAM" id="SSF51445">
    <property type="entry name" value="(Trans)glycosidases"/>
    <property type="match status" value="1"/>
</dbReference>
<evidence type="ECO:0000256" key="3">
    <source>
        <dbReference type="SAM" id="SignalP"/>
    </source>
</evidence>
<dbReference type="EMBL" id="JBBNAF010000002">
    <property type="protein sequence ID" value="KAK9163390.1"/>
    <property type="molecule type" value="Genomic_DNA"/>
</dbReference>
<dbReference type="InterPro" id="IPR017853">
    <property type="entry name" value="GH"/>
</dbReference>
<feature type="chain" id="PRO_5042914821" description="Beta-glucosidase" evidence="3">
    <location>
        <begin position="24"/>
        <end position="346"/>
    </location>
</feature>
<evidence type="ECO:0000313" key="5">
    <source>
        <dbReference type="Proteomes" id="UP001420932"/>
    </source>
</evidence>
<dbReference type="PANTHER" id="PTHR10353:SF29">
    <property type="entry name" value="BETA-GLUCOSIDASE 11"/>
    <property type="match status" value="1"/>
</dbReference>
<reference evidence="4 5" key="1">
    <citation type="submission" date="2024-01" db="EMBL/GenBank/DDBJ databases">
        <title>Genome assemblies of Stephania.</title>
        <authorList>
            <person name="Yang L."/>
        </authorList>
    </citation>
    <scope>NUCLEOTIDE SEQUENCE [LARGE SCALE GENOMIC DNA]</scope>
    <source>
        <strain evidence="4">YNDBR</strain>
        <tissue evidence="4">Leaf</tissue>
    </source>
</reference>
<name>A0AAP0Q1B0_9MAGN</name>
<feature type="signal peptide" evidence="3">
    <location>
        <begin position="1"/>
        <end position="23"/>
    </location>
</feature>
<evidence type="ECO:0000256" key="1">
    <source>
        <dbReference type="ARBA" id="ARBA00010838"/>
    </source>
</evidence>
<dbReference type="PANTHER" id="PTHR10353">
    <property type="entry name" value="GLYCOSYL HYDROLASE"/>
    <property type="match status" value="1"/>
</dbReference>
<sequence>MGSRAEVISQLALFSGLVPLLTSLQIEGAADEDGRKPGIWDTYTHAGRMIDKSIADIASNQYHHYKEDVKLMHDMGIEPNHCKMNTTDIEDFTAYADICFKEFSDKVKNWITFNEPNIQTISRNDLGIGPPSRCSYPFGVNYSIGNSKTEPYIGAVSDSPKDIAARQRVLDFQLVGFRSSSLKSSCVFIGLNHYSAYPMEDLPRIFSKYGSDYVRDVSVKGLFSKSLLQMKFTSLFDLRSMQKMLEIPSSWRQLQCASSKRYSANRVLTKLYWKLASFHKNGSDIRGYFVWSLMDCFELMDGYRSHYGLYAVDFNDAKRKSYPRMSAKWFSYFLAKENNRAGISSY</sequence>
<evidence type="ECO:0000313" key="4">
    <source>
        <dbReference type="EMBL" id="KAK9163390.1"/>
    </source>
</evidence>
<evidence type="ECO:0000256" key="2">
    <source>
        <dbReference type="RuleBase" id="RU003690"/>
    </source>
</evidence>
<evidence type="ECO:0008006" key="6">
    <source>
        <dbReference type="Google" id="ProtNLM"/>
    </source>
</evidence>